<protein>
    <submittedName>
        <fullName evidence="12">Mitochondrial folate transporter/carrier</fullName>
    </submittedName>
</protein>
<feature type="repeat" description="Solcar" evidence="10">
    <location>
        <begin position="344"/>
        <end position="426"/>
    </location>
</feature>
<evidence type="ECO:0000256" key="7">
    <source>
        <dbReference type="ARBA" id="ARBA00022989"/>
    </source>
</evidence>
<dbReference type="InterPro" id="IPR023395">
    <property type="entry name" value="MCP_dom_sf"/>
</dbReference>
<reference evidence="13" key="2">
    <citation type="journal article" date="2020" name="bioRxiv">
        <title>Genomic and phenotypic heterogeneity of clinical isolates of the human pathogens Aspergillus fumigatus, Aspergillus lentulus and Aspergillus fumigatiaffinis.</title>
        <authorList>
            <person name="dos Santos R.A.C."/>
            <person name="Steenwyk J.L."/>
            <person name="Rivero-Menendez O."/>
            <person name="Mead M.E."/>
            <person name="Silva L.P."/>
            <person name="Bastos R.W."/>
            <person name="Alastruey-Izquierdo A."/>
            <person name="Goldman G.H."/>
            <person name="Rokas A."/>
        </authorList>
    </citation>
    <scope>NUCLEOTIDE SEQUENCE</scope>
    <source>
        <strain evidence="13">CNM-CM8927</strain>
    </source>
</reference>
<keyword evidence="9 10" id="KW-0472">Membrane</keyword>
<dbReference type="AlphaFoldDB" id="A0AAN5YHQ7"/>
<dbReference type="GO" id="GO:0005743">
    <property type="term" value="C:mitochondrial inner membrane"/>
    <property type="evidence" value="ECO:0007669"/>
    <property type="project" value="UniProtKB-SubCell"/>
</dbReference>
<reference evidence="12 14" key="1">
    <citation type="submission" date="2015-11" db="EMBL/GenBank/DDBJ databases">
        <title>Aspergillus lentulus strain IFM 54703T.</title>
        <authorList>
            <person name="Kusuya Y."/>
            <person name="Sakai K."/>
            <person name="Kamei K."/>
            <person name="Takahashi H."/>
            <person name="Yaguchi T."/>
        </authorList>
    </citation>
    <scope>NUCLEOTIDE SEQUENCE [LARGE SCALE GENOMIC DNA]</scope>
    <source>
        <strain evidence="12 14">IFM 54703</strain>
    </source>
</reference>
<evidence type="ECO:0000256" key="5">
    <source>
        <dbReference type="ARBA" id="ARBA00022737"/>
    </source>
</evidence>
<evidence type="ECO:0000256" key="6">
    <source>
        <dbReference type="ARBA" id="ARBA00022792"/>
    </source>
</evidence>
<dbReference type="SUPFAM" id="SSF103506">
    <property type="entry name" value="Mitochondrial carrier"/>
    <property type="match status" value="1"/>
</dbReference>
<dbReference type="Gene3D" id="1.50.40.10">
    <property type="entry name" value="Mitochondrial carrier domain"/>
    <property type="match status" value="1"/>
</dbReference>
<evidence type="ECO:0000313" key="15">
    <source>
        <dbReference type="Proteomes" id="UP000649114"/>
    </source>
</evidence>
<accession>A0AAN5YHQ7</accession>
<dbReference type="EMBL" id="JAAAPU010000136">
    <property type="protein sequence ID" value="KAF4201541.1"/>
    <property type="molecule type" value="Genomic_DNA"/>
</dbReference>
<evidence type="ECO:0000256" key="1">
    <source>
        <dbReference type="ARBA" id="ARBA00004448"/>
    </source>
</evidence>
<dbReference type="PROSITE" id="PS50920">
    <property type="entry name" value="SOLCAR"/>
    <property type="match status" value="3"/>
</dbReference>
<dbReference type="PANTHER" id="PTHR45683">
    <property type="entry name" value="MITOCHONDRIAL NICOTINAMIDE ADENINE DINUCLEOTIDE TRANSPORTER 1-RELATED-RELATED"/>
    <property type="match status" value="1"/>
</dbReference>
<dbReference type="InterPro" id="IPR018108">
    <property type="entry name" value="MCP_transmembrane"/>
</dbReference>
<evidence type="ECO:0000313" key="13">
    <source>
        <dbReference type="EMBL" id="KAF4201541.1"/>
    </source>
</evidence>
<evidence type="ECO:0000256" key="3">
    <source>
        <dbReference type="ARBA" id="ARBA00022448"/>
    </source>
</evidence>
<feature type="repeat" description="Solcar" evidence="10">
    <location>
        <begin position="230"/>
        <end position="317"/>
    </location>
</feature>
<evidence type="ECO:0000256" key="9">
    <source>
        <dbReference type="ARBA" id="ARBA00023136"/>
    </source>
</evidence>
<dbReference type="GO" id="GO:0055085">
    <property type="term" value="P:transmembrane transport"/>
    <property type="evidence" value="ECO:0007669"/>
    <property type="project" value="InterPro"/>
</dbReference>
<keyword evidence="4 10" id="KW-0812">Transmembrane</keyword>
<dbReference type="Proteomes" id="UP000051487">
    <property type="component" value="Unassembled WGS sequence"/>
</dbReference>
<sequence>MEILEPSLILHVDVLEMTLTLILMSFFLEKCYAVLTFILGKLVTRGKWLILAGMVFSYQERFNIIYRPSPQLEQLRGVEPPRRIAALIAEERKKQDPQVCATTLMHAVSKIGSPERWPVVILCGDHSRIYSGNSLYALPPSARFIKDKATGYVTRRIYYFTIDRSSPSQLGGSLRIIREISRREGGITAFYRGLTPNIIGNSTSWALYFLCYGKTKDLMRRLRGSRVPELTSTDYFVASGLAGLATSVLTNPIWVIKTRMLSTGSNTPGAYASFTTGVAQIYRSEGIPGFYRGLLPALFGVSHGALQFMAYEKLKAYRTRMRSASRTSGDSIGATPARQLGNFDFFLTSSLSKIFAGCVTYPYQVLRSRLQTYEAHLVYRGVRDAVAQIWAQEGFAGFYKGLGPNLLRVLPSTWVTFLVYENTKSCLV</sequence>
<comment type="similarity">
    <text evidence="2 11">Belongs to the mitochondrial carrier (TC 2.A.29) family.</text>
</comment>
<keyword evidence="5" id="KW-0677">Repeat</keyword>
<evidence type="ECO:0000256" key="10">
    <source>
        <dbReference type="PROSITE-ProRule" id="PRU00282"/>
    </source>
</evidence>
<organism evidence="13 15">
    <name type="scientific">Aspergillus lentulus</name>
    <dbReference type="NCBI Taxonomy" id="293939"/>
    <lineage>
        <taxon>Eukaryota</taxon>
        <taxon>Fungi</taxon>
        <taxon>Dikarya</taxon>
        <taxon>Ascomycota</taxon>
        <taxon>Pezizomycotina</taxon>
        <taxon>Eurotiomycetes</taxon>
        <taxon>Eurotiomycetidae</taxon>
        <taxon>Eurotiales</taxon>
        <taxon>Aspergillaceae</taxon>
        <taxon>Aspergillus</taxon>
        <taxon>Aspergillus subgen. Fumigati</taxon>
    </lineage>
</organism>
<comment type="caution">
    <text evidence="13">The sequence shown here is derived from an EMBL/GenBank/DDBJ whole genome shotgun (WGS) entry which is preliminary data.</text>
</comment>
<dbReference type="Proteomes" id="UP000649114">
    <property type="component" value="Unassembled WGS sequence"/>
</dbReference>
<evidence type="ECO:0000313" key="12">
    <source>
        <dbReference type="EMBL" id="GAQ03513.1"/>
    </source>
</evidence>
<evidence type="ECO:0000256" key="2">
    <source>
        <dbReference type="ARBA" id="ARBA00006375"/>
    </source>
</evidence>
<evidence type="ECO:0000256" key="8">
    <source>
        <dbReference type="ARBA" id="ARBA00023128"/>
    </source>
</evidence>
<proteinExistence type="inferred from homology"/>
<evidence type="ECO:0000256" key="11">
    <source>
        <dbReference type="RuleBase" id="RU000488"/>
    </source>
</evidence>
<keyword evidence="6" id="KW-0999">Mitochondrion inner membrane</keyword>
<dbReference type="Pfam" id="PF00153">
    <property type="entry name" value="Mito_carr"/>
    <property type="match status" value="3"/>
</dbReference>
<dbReference type="EMBL" id="BCLY01000001">
    <property type="protein sequence ID" value="GAQ03513.1"/>
    <property type="molecule type" value="Genomic_DNA"/>
</dbReference>
<evidence type="ECO:0000313" key="14">
    <source>
        <dbReference type="Proteomes" id="UP000051487"/>
    </source>
</evidence>
<keyword evidence="8" id="KW-0496">Mitochondrion</keyword>
<dbReference type="InterPro" id="IPR044712">
    <property type="entry name" value="SLC25A32-like"/>
</dbReference>
<name>A0AAN5YHQ7_ASPLE</name>
<dbReference type="FunFam" id="1.50.40.10:FF:000102">
    <property type="entry name" value="Folate carrier protein Flx1"/>
    <property type="match status" value="1"/>
</dbReference>
<gene>
    <name evidence="12" type="ORF">ALT_0834</name>
    <name evidence="13" type="ORF">CNMCM8927_001385</name>
</gene>
<reference evidence="13" key="3">
    <citation type="submission" date="2020-04" db="EMBL/GenBank/DDBJ databases">
        <authorList>
            <person name="Santos R.A.C."/>
            <person name="Steenwyk J.L."/>
            <person name="Rivero-Menendez O."/>
            <person name="Mead M.E."/>
            <person name="Silva L.P."/>
            <person name="Bastos R.W."/>
            <person name="Alastruey-Izquierdo A."/>
            <person name="Goldman G.H."/>
            <person name="Rokas A."/>
        </authorList>
    </citation>
    <scope>NUCLEOTIDE SEQUENCE</scope>
    <source>
        <strain evidence="13">CNM-CM8927</strain>
    </source>
</reference>
<evidence type="ECO:0000256" key="4">
    <source>
        <dbReference type="ARBA" id="ARBA00022692"/>
    </source>
</evidence>
<keyword evidence="7" id="KW-1133">Transmembrane helix</keyword>
<dbReference type="GO" id="GO:0006862">
    <property type="term" value="P:nucleotide transport"/>
    <property type="evidence" value="ECO:0007669"/>
    <property type="project" value="InterPro"/>
</dbReference>
<keyword evidence="3 11" id="KW-0813">Transport</keyword>
<feature type="repeat" description="Solcar" evidence="10">
    <location>
        <begin position="127"/>
        <end position="218"/>
    </location>
</feature>
<comment type="subcellular location">
    <subcellularLocation>
        <location evidence="1">Mitochondrion inner membrane</location>
        <topology evidence="1">Multi-pass membrane protein</topology>
    </subcellularLocation>
</comment>